<dbReference type="Proteomes" id="UP000539265">
    <property type="component" value="Unassembled WGS sequence"/>
</dbReference>
<dbReference type="Pfam" id="PF19089">
    <property type="entry name" value="DUF5777"/>
    <property type="match status" value="1"/>
</dbReference>
<evidence type="ECO:0000313" key="4">
    <source>
        <dbReference type="Proteomes" id="UP000539265"/>
    </source>
</evidence>
<feature type="chain" id="PRO_5033054135" description="DUF5777 domain-containing protein" evidence="1">
    <location>
        <begin position="20"/>
        <end position="309"/>
    </location>
</feature>
<evidence type="ECO:0000256" key="1">
    <source>
        <dbReference type="SAM" id="SignalP"/>
    </source>
</evidence>
<evidence type="ECO:0000313" key="3">
    <source>
        <dbReference type="EMBL" id="MBB3054627.1"/>
    </source>
</evidence>
<proteinExistence type="predicted"/>
<keyword evidence="4" id="KW-1185">Reference proteome</keyword>
<evidence type="ECO:0000259" key="2">
    <source>
        <dbReference type="Pfam" id="PF19089"/>
    </source>
</evidence>
<dbReference type="AlphaFoldDB" id="A0A839SDI6"/>
<organism evidence="3 4">
    <name type="scientific">Mucilaginibacter gotjawali</name>
    <dbReference type="NCBI Taxonomy" id="1550579"/>
    <lineage>
        <taxon>Bacteria</taxon>
        <taxon>Pseudomonadati</taxon>
        <taxon>Bacteroidota</taxon>
        <taxon>Sphingobacteriia</taxon>
        <taxon>Sphingobacteriales</taxon>
        <taxon>Sphingobacteriaceae</taxon>
        <taxon>Mucilaginibacter</taxon>
    </lineage>
</organism>
<feature type="signal peptide" evidence="1">
    <location>
        <begin position="1"/>
        <end position="19"/>
    </location>
</feature>
<gene>
    <name evidence="3" type="ORF">FHS11_001037</name>
</gene>
<dbReference type="RefSeq" id="WP_157750756.1">
    <property type="nucleotide sequence ID" value="NZ_AP017313.1"/>
</dbReference>
<protein>
    <recommendedName>
        <fullName evidence="2">DUF5777 domain-containing protein</fullName>
    </recommendedName>
</protein>
<name>A0A839SDI6_9SPHI</name>
<keyword evidence="1" id="KW-0732">Signal</keyword>
<reference evidence="3" key="1">
    <citation type="submission" date="2020-08" db="EMBL/GenBank/DDBJ databases">
        <title>Genomic Encyclopedia of Type Strains, Phase III (KMG-III): the genomes of soil and plant-associated and newly described type strains.</title>
        <authorList>
            <person name="Whitman W."/>
        </authorList>
    </citation>
    <scope>NUCLEOTIDE SEQUENCE [LARGE SCALE GENOMIC DNA]</scope>
    <source>
        <strain evidence="3">CECT 8628</strain>
    </source>
</reference>
<feature type="domain" description="DUF5777" evidence="2">
    <location>
        <begin position="50"/>
        <end position="300"/>
    </location>
</feature>
<dbReference type="InterPro" id="IPR045916">
    <property type="entry name" value="DUF5777"/>
</dbReference>
<accession>A0A839SDI6</accession>
<sequence>MKKHLMLAAFLIVSSGLMAQNADNSKTSTPADSLLNSMSSDQKNLPVIGFRSTRLILSQTTETVKKKTLNFMVIHRFGDFAGKNGGGRFFYGLDDVADVYIGFEYGITDNLNIHFGRSTQPTLGGLVDLELKYAMLHQTTDNSVPVSLTVLGQAGVRPYNTYNSFGDRLSYFGQLIIAKQFGSNFTLQVSPGFVQDNTAYPLVAGNQEGFFSLAAAARLKVTRHLNLIIDYAHPFSSFRTGANGFTDPLGFGFEIETGGHVFTLNITNARSVSEINYLSNNQADFGKGQYRIGFTISRIFDFNHKSSYK</sequence>
<dbReference type="OrthoDB" id="1117410at2"/>
<comment type="caution">
    <text evidence="3">The sequence shown here is derived from an EMBL/GenBank/DDBJ whole genome shotgun (WGS) entry which is preliminary data.</text>
</comment>
<dbReference type="EMBL" id="JACHWX010000002">
    <property type="protein sequence ID" value="MBB3054627.1"/>
    <property type="molecule type" value="Genomic_DNA"/>
</dbReference>